<evidence type="ECO:0000259" key="8">
    <source>
        <dbReference type="PROSITE" id="PS51831"/>
    </source>
</evidence>
<comment type="function">
    <text evidence="5">Endoribonuclease that initiates mRNA decay.</text>
</comment>
<comment type="similarity">
    <text evidence="5">Belongs to the RNase Y family.</text>
</comment>
<dbReference type="RefSeq" id="WP_200357431.1">
    <property type="nucleotide sequence ID" value="NZ_JAENIL010000043.1"/>
</dbReference>
<dbReference type="InterPro" id="IPR017705">
    <property type="entry name" value="Ribonuclease_Y"/>
</dbReference>
<dbReference type="PROSITE" id="PS50084">
    <property type="entry name" value="KH_TYPE_1"/>
    <property type="match status" value="1"/>
</dbReference>
<evidence type="ECO:0000313" key="10">
    <source>
        <dbReference type="Proteomes" id="UP000617628"/>
    </source>
</evidence>
<name>A0A934VT12_9BACT</name>
<dbReference type="AlphaFoldDB" id="A0A934VT12"/>
<dbReference type="CDD" id="cd22431">
    <property type="entry name" value="KH-I_RNaseY"/>
    <property type="match status" value="1"/>
</dbReference>
<keyword evidence="1 5" id="KW-0540">Nuclease</keyword>
<dbReference type="NCBIfam" id="TIGR00277">
    <property type="entry name" value="HDIG"/>
    <property type="match status" value="1"/>
</dbReference>
<dbReference type="HAMAP" id="MF_00335">
    <property type="entry name" value="RNase_Y"/>
    <property type="match status" value="1"/>
</dbReference>
<dbReference type="InterPro" id="IPR036612">
    <property type="entry name" value="KH_dom_type_1_sf"/>
</dbReference>
<dbReference type="SMART" id="SM00322">
    <property type="entry name" value="KH"/>
    <property type="match status" value="1"/>
</dbReference>
<keyword evidence="10" id="KW-1185">Reference proteome</keyword>
<evidence type="ECO:0000256" key="6">
    <source>
        <dbReference type="NCBIfam" id="TIGR03319"/>
    </source>
</evidence>
<dbReference type="Pfam" id="PF01966">
    <property type="entry name" value="HD"/>
    <property type="match status" value="1"/>
</dbReference>
<evidence type="ECO:0000256" key="5">
    <source>
        <dbReference type="HAMAP-Rule" id="MF_00335"/>
    </source>
</evidence>
<reference evidence="9" key="1">
    <citation type="submission" date="2021-01" db="EMBL/GenBank/DDBJ databases">
        <title>Modified the classification status of verrucomicrobia.</title>
        <authorList>
            <person name="Feng X."/>
        </authorList>
    </citation>
    <scope>NUCLEOTIDE SEQUENCE</scope>
    <source>
        <strain evidence="9">KCTC 13126</strain>
    </source>
</reference>
<organism evidence="9 10">
    <name type="scientific">Pelagicoccus mobilis</name>
    <dbReference type="NCBI Taxonomy" id="415221"/>
    <lineage>
        <taxon>Bacteria</taxon>
        <taxon>Pseudomonadati</taxon>
        <taxon>Verrucomicrobiota</taxon>
        <taxon>Opitutia</taxon>
        <taxon>Puniceicoccales</taxon>
        <taxon>Pelagicoccaceae</taxon>
        <taxon>Pelagicoccus</taxon>
    </lineage>
</organism>
<dbReference type="GO" id="GO:0005886">
    <property type="term" value="C:plasma membrane"/>
    <property type="evidence" value="ECO:0007669"/>
    <property type="project" value="UniProtKB-UniRule"/>
</dbReference>
<sequence length="511" mass="57253">MSNGIWIALAALLVGFASAYVFLRWNMSRSRQRAKEEADDLLELARRKAEIERLEAKAKVEREIEGLRSDFERAEQRSELEIEMKLKEIRSHEESIGLLDHQLQLRQKQIEKELEELQEKREDLSQMSANMQRTMANLASMDVQEVKESLREQVRLDCADELKKLRKETLERSEAEIHREAKRTILAAMQRIASKPSNDITAAIVQLPNDEMKGRIIGREGRNIKCFETATGTSLLIDESPNMVMVSSFDPVRREIAKTALERLVADGRIHPATIEEFVGEARNDVDQIVENAGDAAVSHLKISRLHPEIITVLGKLKFRTSYSQNVLEHSVEVGFLASIIASELGLDPNIAKRAGLLHDIGKAIDGDFEGSHATVGADFVKARGESDVVVNAVAAHHEEVPPESLYAGVVILADTISAVRPGARSETLTAYVDRLKELEEVALSFDGIKSAYAIQAGREVRVIVDPKRAGDEQARSLSREIRDKIESQLEFPSSIRVTVIREQRFVETAK</sequence>
<dbReference type="PANTHER" id="PTHR12826:SF15">
    <property type="entry name" value="RIBONUCLEASE Y"/>
    <property type="match status" value="1"/>
</dbReference>
<dbReference type="InterPro" id="IPR004087">
    <property type="entry name" value="KH_dom"/>
</dbReference>
<evidence type="ECO:0000313" key="9">
    <source>
        <dbReference type="EMBL" id="MBK1879218.1"/>
    </source>
</evidence>
<keyword evidence="4 5" id="KW-0694">RNA-binding</keyword>
<keyword evidence="2 5" id="KW-0255">Endonuclease</keyword>
<dbReference type="GO" id="GO:0016787">
    <property type="term" value="F:hydrolase activity"/>
    <property type="evidence" value="ECO:0007669"/>
    <property type="project" value="UniProtKB-KW"/>
</dbReference>
<dbReference type="GO" id="GO:0004521">
    <property type="term" value="F:RNA endonuclease activity"/>
    <property type="evidence" value="ECO:0007669"/>
    <property type="project" value="UniProtKB-UniRule"/>
</dbReference>
<dbReference type="GO" id="GO:0006402">
    <property type="term" value="P:mRNA catabolic process"/>
    <property type="evidence" value="ECO:0007669"/>
    <property type="project" value="UniProtKB-UniRule"/>
</dbReference>
<evidence type="ECO:0000256" key="2">
    <source>
        <dbReference type="ARBA" id="ARBA00022759"/>
    </source>
</evidence>
<dbReference type="SMART" id="SM00471">
    <property type="entry name" value="HDc"/>
    <property type="match status" value="1"/>
</dbReference>
<dbReference type="PROSITE" id="PS51831">
    <property type="entry name" value="HD"/>
    <property type="match status" value="1"/>
</dbReference>
<evidence type="ECO:0000256" key="4">
    <source>
        <dbReference type="ARBA" id="ARBA00022884"/>
    </source>
</evidence>
<dbReference type="Proteomes" id="UP000617628">
    <property type="component" value="Unassembled WGS sequence"/>
</dbReference>
<dbReference type="Gene3D" id="3.30.1370.10">
    <property type="entry name" value="K Homology domain, type 1"/>
    <property type="match status" value="1"/>
</dbReference>
<dbReference type="NCBIfam" id="TIGR03319">
    <property type="entry name" value="RNase_Y"/>
    <property type="match status" value="1"/>
</dbReference>
<dbReference type="Pfam" id="PF12072">
    <property type="entry name" value="RNase_Y_N"/>
    <property type="match status" value="1"/>
</dbReference>
<dbReference type="Pfam" id="PF00013">
    <property type="entry name" value="KH_1"/>
    <property type="match status" value="1"/>
</dbReference>
<protein>
    <recommendedName>
        <fullName evidence="5 6">Ribonuclease Y</fullName>
        <shortName evidence="5">RNase Y</shortName>
        <ecNumber evidence="5 6">3.1.-.-</ecNumber>
    </recommendedName>
</protein>
<dbReference type="EC" id="3.1.-.-" evidence="5 6"/>
<proteinExistence type="inferred from homology"/>
<evidence type="ECO:0000256" key="1">
    <source>
        <dbReference type="ARBA" id="ARBA00022722"/>
    </source>
</evidence>
<dbReference type="SUPFAM" id="SSF109604">
    <property type="entry name" value="HD-domain/PDEase-like"/>
    <property type="match status" value="1"/>
</dbReference>
<dbReference type="GO" id="GO:0003723">
    <property type="term" value="F:RNA binding"/>
    <property type="evidence" value="ECO:0007669"/>
    <property type="project" value="UniProtKB-UniRule"/>
</dbReference>
<dbReference type="InterPro" id="IPR004088">
    <property type="entry name" value="KH_dom_type_1"/>
</dbReference>
<evidence type="ECO:0000256" key="3">
    <source>
        <dbReference type="ARBA" id="ARBA00022801"/>
    </source>
</evidence>
<dbReference type="EMBL" id="JAENIL010000043">
    <property type="protein sequence ID" value="MBK1879218.1"/>
    <property type="molecule type" value="Genomic_DNA"/>
</dbReference>
<dbReference type="InterPro" id="IPR006675">
    <property type="entry name" value="HDIG_dom"/>
</dbReference>
<comment type="caution">
    <text evidence="9">The sequence shown here is derived from an EMBL/GenBank/DDBJ whole genome shotgun (WGS) entry which is preliminary data.</text>
</comment>
<dbReference type="InterPro" id="IPR006674">
    <property type="entry name" value="HD_domain"/>
</dbReference>
<feature type="domain" description="HD" evidence="8">
    <location>
        <begin position="327"/>
        <end position="420"/>
    </location>
</feature>
<dbReference type="PANTHER" id="PTHR12826">
    <property type="entry name" value="RIBONUCLEASE Y"/>
    <property type="match status" value="1"/>
</dbReference>
<dbReference type="InterPro" id="IPR003607">
    <property type="entry name" value="HD/PDEase_dom"/>
</dbReference>
<accession>A0A934VT12</accession>
<dbReference type="Gene3D" id="1.10.3210.10">
    <property type="entry name" value="Hypothetical protein af1432"/>
    <property type="match status" value="1"/>
</dbReference>
<dbReference type="InterPro" id="IPR022711">
    <property type="entry name" value="RNase_Y_N"/>
</dbReference>
<keyword evidence="3 5" id="KW-0378">Hydrolase</keyword>
<evidence type="ECO:0000256" key="7">
    <source>
        <dbReference type="SAM" id="Coils"/>
    </source>
</evidence>
<dbReference type="SUPFAM" id="SSF54791">
    <property type="entry name" value="Eukaryotic type KH-domain (KH-domain type I)"/>
    <property type="match status" value="1"/>
</dbReference>
<feature type="coiled-coil region" evidence="7">
    <location>
        <begin position="34"/>
        <end position="137"/>
    </location>
</feature>
<gene>
    <name evidence="5 9" type="primary">rny</name>
    <name evidence="9" type="ORF">JIN87_20195</name>
</gene>
<dbReference type="CDD" id="cd00077">
    <property type="entry name" value="HDc"/>
    <property type="match status" value="1"/>
</dbReference>
<keyword evidence="7" id="KW-0175">Coiled coil</keyword>